<dbReference type="AlphaFoldDB" id="A0A433D3H6"/>
<evidence type="ECO:0000313" key="2">
    <source>
        <dbReference type="EMBL" id="RUP45384.1"/>
    </source>
</evidence>
<keyword evidence="3" id="KW-1185">Reference proteome</keyword>
<dbReference type="Proteomes" id="UP000268093">
    <property type="component" value="Unassembled WGS sequence"/>
</dbReference>
<accession>A0A433D3H6</accession>
<evidence type="ECO:0000313" key="3">
    <source>
        <dbReference type="Proteomes" id="UP000268093"/>
    </source>
</evidence>
<reference evidence="2 3" key="1">
    <citation type="journal article" date="2018" name="New Phytol.">
        <title>Phylogenomics of Endogonaceae and evolution of mycorrhizas within Mucoromycota.</title>
        <authorList>
            <person name="Chang Y."/>
            <person name="Desiro A."/>
            <person name="Na H."/>
            <person name="Sandor L."/>
            <person name="Lipzen A."/>
            <person name="Clum A."/>
            <person name="Barry K."/>
            <person name="Grigoriev I.V."/>
            <person name="Martin F.M."/>
            <person name="Stajich J.E."/>
            <person name="Smith M.E."/>
            <person name="Bonito G."/>
            <person name="Spatafora J.W."/>
        </authorList>
    </citation>
    <scope>NUCLEOTIDE SEQUENCE [LARGE SCALE GENOMIC DNA]</scope>
    <source>
        <strain evidence="2 3">GMNB39</strain>
    </source>
</reference>
<feature type="region of interest" description="Disordered" evidence="1">
    <location>
        <begin position="160"/>
        <end position="199"/>
    </location>
</feature>
<feature type="compositionally biased region" description="Polar residues" evidence="1">
    <location>
        <begin position="167"/>
        <end position="198"/>
    </location>
</feature>
<evidence type="ECO:0000256" key="1">
    <source>
        <dbReference type="SAM" id="MobiDB-lite"/>
    </source>
</evidence>
<comment type="caution">
    <text evidence="2">The sequence shown here is derived from an EMBL/GenBank/DDBJ whole genome shotgun (WGS) entry which is preliminary data.</text>
</comment>
<dbReference type="OrthoDB" id="2261218at2759"/>
<gene>
    <name evidence="2" type="ORF">BC936DRAFT_148245</name>
</gene>
<name>A0A433D3H6_9FUNG</name>
<sequence>MADHEITVQVKVDEVCYTSNRVCSFKRGIGQSLSLLGETFLLHLHPTPKALSKLGSLLPDALSAFLSTRASSPPDEDGTIPLLLGHADLDFVQVTHKKIVQRLRLYRYKPGGKKVKTEAEVVVLVGIHVEKLVDAPEKMVHMDRKAGRTHEGPVWVLHMGGSVDPVSHTQSTPPQKPSTHIHSTTQLQPPNSVHTQSLPPARTIPLRHLLRLSRPDSSEGTGFNICSPYLELRFDAIVRADLDLIPCQRGTGPSSTGSGAPSTGPDGYMYILAEQNGQLDGLEKALLGFLNRTTRIRSYGKVVRWMDENDAKGGAEEGRMGAGVEW</sequence>
<protein>
    <submittedName>
        <fullName evidence="2">Uncharacterized protein</fullName>
    </submittedName>
</protein>
<dbReference type="EMBL" id="RBNI01007375">
    <property type="protein sequence ID" value="RUP45384.1"/>
    <property type="molecule type" value="Genomic_DNA"/>
</dbReference>
<proteinExistence type="predicted"/>
<organism evidence="2 3">
    <name type="scientific">Jimgerdemannia flammicorona</name>
    <dbReference type="NCBI Taxonomy" id="994334"/>
    <lineage>
        <taxon>Eukaryota</taxon>
        <taxon>Fungi</taxon>
        <taxon>Fungi incertae sedis</taxon>
        <taxon>Mucoromycota</taxon>
        <taxon>Mucoromycotina</taxon>
        <taxon>Endogonomycetes</taxon>
        <taxon>Endogonales</taxon>
        <taxon>Endogonaceae</taxon>
        <taxon>Jimgerdemannia</taxon>
    </lineage>
</organism>